<name>A0ABV7M2P3_9GAMM</name>
<dbReference type="PROSITE" id="PS51257">
    <property type="entry name" value="PROKAR_LIPOPROTEIN"/>
    <property type="match status" value="1"/>
</dbReference>
<dbReference type="RefSeq" id="WP_019018428.1">
    <property type="nucleotide sequence ID" value="NZ_BMXD01000001.1"/>
</dbReference>
<keyword evidence="3" id="KW-1185">Reference proteome</keyword>
<feature type="chain" id="PRO_5045534143" evidence="1">
    <location>
        <begin position="23"/>
        <end position="228"/>
    </location>
</feature>
<evidence type="ECO:0000256" key="1">
    <source>
        <dbReference type="SAM" id="SignalP"/>
    </source>
</evidence>
<sequence>MPYRPPFLTTLALVLLSTTLLSGCFNVNTSQVPMAVTYPYSEQRRMQAAHHWEVLAAHEAERIMRSPRLEGHAFFVTGSTQAMPFAQGFGLLLTSHLVSNGAIVRTDPINAAQVDYQVQIVEHDDRDNIRPPRGALTTLAAGIAVATVPVNHWSEPALALIPAAAAVDAFSGSWTSISPKEVIITTQVIDNNRILYSSSNIYYINQEDAEHYRSVLDNLKTIPVTNSW</sequence>
<organism evidence="2 3">
    <name type="scientific">Modicisalibacter luteus</name>
    <dbReference type="NCBI Taxonomy" id="453962"/>
    <lineage>
        <taxon>Bacteria</taxon>
        <taxon>Pseudomonadati</taxon>
        <taxon>Pseudomonadota</taxon>
        <taxon>Gammaproteobacteria</taxon>
        <taxon>Oceanospirillales</taxon>
        <taxon>Halomonadaceae</taxon>
        <taxon>Modicisalibacter</taxon>
    </lineage>
</organism>
<protein>
    <submittedName>
        <fullName evidence="2">Uncharacterized protein</fullName>
    </submittedName>
</protein>
<feature type="signal peptide" evidence="1">
    <location>
        <begin position="1"/>
        <end position="22"/>
    </location>
</feature>
<keyword evidence="1" id="KW-0732">Signal</keyword>
<evidence type="ECO:0000313" key="2">
    <source>
        <dbReference type="EMBL" id="MFC3293128.1"/>
    </source>
</evidence>
<reference evidence="3" key="1">
    <citation type="journal article" date="2019" name="Int. J. Syst. Evol. Microbiol.">
        <title>The Global Catalogue of Microorganisms (GCM) 10K type strain sequencing project: providing services to taxonomists for standard genome sequencing and annotation.</title>
        <authorList>
            <consortium name="The Broad Institute Genomics Platform"/>
            <consortium name="The Broad Institute Genome Sequencing Center for Infectious Disease"/>
            <person name="Wu L."/>
            <person name="Ma J."/>
        </authorList>
    </citation>
    <scope>NUCLEOTIDE SEQUENCE [LARGE SCALE GENOMIC DNA]</scope>
    <source>
        <strain evidence="3">KCTC 12847</strain>
    </source>
</reference>
<comment type="caution">
    <text evidence="2">The sequence shown here is derived from an EMBL/GenBank/DDBJ whole genome shotgun (WGS) entry which is preliminary data.</text>
</comment>
<accession>A0ABV7M2P3</accession>
<dbReference type="EMBL" id="JBHRUH010000031">
    <property type="protein sequence ID" value="MFC3293128.1"/>
    <property type="molecule type" value="Genomic_DNA"/>
</dbReference>
<gene>
    <name evidence="2" type="ORF">ACFOEI_13810</name>
</gene>
<dbReference type="Proteomes" id="UP001595640">
    <property type="component" value="Unassembled WGS sequence"/>
</dbReference>
<proteinExistence type="predicted"/>
<evidence type="ECO:0000313" key="3">
    <source>
        <dbReference type="Proteomes" id="UP001595640"/>
    </source>
</evidence>